<keyword evidence="3" id="KW-0949">S-adenosyl-L-methionine</keyword>
<dbReference type="Gene3D" id="3.40.50.150">
    <property type="entry name" value="Vaccinia Virus protein VP39"/>
    <property type="match status" value="1"/>
</dbReference>
<dbReference type="SUPFAM" id="SSF53335">
    <property type="entry name" value="S-adenosyl-L-methionine-dependent methyltransferases"/>
    <property type="match status" value="1"/>
</dbReference>
<dbReference type="GO" id="GO:0000179">
    <property type="term" value="F:rRNA (adenine-N6,N6-)-dimethyltransferase activity"/>
    <property type="evidence" value="ECO:0007669"/>
    <property type="project" value="InterPro"/>
</dbReference>
<evidence type="ECO:0000256" key="2">
    <source>
        <dbReference type="ARBA" id="ARBA00022679"/>
    </source>
</evidence>
<dbReference type="Proteomes" id="UP000214646">
    <property type="component" value="Unassembled WGS sequence"/>
</dbReference>
<evidence type="ECO:0000259" key="4">
    <source>
        <dbReference type="SMART" id="SM00650"/>
    </source>
</evidence>
<sequence>MLSRSEPMRETMMFLGQIVRRWRVTGAVAPSGDPLARAMTDAVGEVARGQVILELGPGTGVFSRELVRRFPHARVVAVEVNDVFASHLSAAVPGLTVVNGCASRLDEHLTNLGLSPSDVAAVVSGLPLLSLPGDLPQKILASVAAVLRPGRRYIQFTYFRRAWRRFDTVGFRWLPHRRVWRNIPPAIVLSFTRDE</sequence>
<dbReference type="AlphaFoldDB" id="A0A225D471"/>
<accession>A0A225D471</accession>
<dbReference type="EMBL" id="NIDE01000017">
    <property type="protein sequence ID" value="OWK36292.1"/>
    <property type="molecule type" value="Genomic_DNA"/>
</dbReference>
<gene>
    <name evidence="5" type="ORF">FRUB_08855</name>
</gene>
<evidence type="ECO:0000313" key="6">
    <source>
        <dbReference type="Proteomes" id="UP000214646"/>
    </source>
</evidence>
<dbReference type="Pfam" id="PF13649">
    <property type="entry name" value="Methyltransf_25"/>
    <property type="match status" value="1"/>
</dbReference>
<reference evidence="6" key="1">
    <citation type="submission" date="2017-06" db="EMBL/GenBank/DDBJ databases">
        <title>Genome analysis of Fimbriiglobus ruber SP5, the first member of the order Planctomycetales with confirmed chitinolytic capability.</title>
        <authorList>
            <person name="Ravin N.V."/>
            <person name="Rakitin A.L."/>
            <person name="Ivanova A.A."/>
            <person name="Beletsky A.V."/>
            <person name="Kulichevskaya I.S."/>
            <person name="Mardanov A.V."/>
            <person name="Dedysh S.N."/>
        </authorList>
    </citation>
    <scope>NUCLEOTIDE SEQUENCE [LARGE SCALE GENOMIC DNA]</scope>
    <source>
        <strain evidence="6">SP5</strain>
    </source>
</reference>
<keyword evidence="6" id="KW-1185">Reference proteome</keyword>
<comment type="caution">
    <text evidence="5">The sequence shown here is derived from an EMBL/GenBank/DDBJ whole genome shotgun (WGS) entry which is preliminary data.</text>
</comment>
<dbReference type="InterPro" id="IPR041698">
    <property type="entry name" value="Methyltransf_25"/>
</dbReference>
<evidence type="ECO:0000256" key="3">
    <source>
        <dbReference type="ARBA" id="ARBA00022691"/>
    </source>
</evidence>
<dbReference type="InterPro" id="IPR020598">
    <property type="entry name" value="rRNA_Ade_methylase_Trfase_N"/>
</dbReference>
<dbReference type="InterPro" id="IPR029063">
    <property type="entry name" value="SAM-dependent_MTases_sf"/>
</dbReference>
<organism evidence="5 6">
    <name type="scientific">Fimbriiglobus ruber</name>
    <dbReference type="NCBI Taxonomy" id="1908690"/>
    <lineage>
        <taxon>Bacteria</taxon>
        <taxon>Pseudomonadati</taxon>
        <taxon>Planctomycetota</taxon>
        <taxon>Planctomycetia</taxon>
        <taxon>Gemmatales</taxon>
        <taxon>Gemmataceae</taxon>
        <taxon>Fimbriiglobus</taxon>
    </lineage>
</organism>
<name>A0A225D471_9BACT</name>
<evidence type="ECO:0000313" key="5">
    <source>
        <dbReference type="EMBL" id="OWK36292.1"/>
    </source>
</evidence>
<evidence type="ECO:0000256" key="1">
    <source>
        <dbReference type="ARBA" id="ARBA00022603"/>
    </source>
</evidence>
<dbReference type="SMART" id="SM00650">
    <property type="entry name" value="rADc"/>
    <property type="match status" value="1"/>
</dbReference>
<dbReference type="CDD" id="cd02440">
    <property type="entry name" value="AdoMet_MTases"/>
    <property type="match status" value="1"/>
</dbReference>
<keyword evidence="2 5" id="KW-0808">Transferase</keyword>
<proteinExistence type="predicted"/>
<keyword evidence="1 5" id="KW-0489">Methyltransferase</keyword>
<protein>
    <submittedName>
        <fullName evidence="5">Phosphatidylethanolamine N-methyltransferase</fullName>
    </submittedName>
</protein>
<feature type="domain" description="Ribosomal RNA adenine methylase transferase N-terminal" evidence="4">
    <location>
        <begin position="35"/>
        <end position="195"/>
    </location>
</feature>